<evidence type="ECO:0000259" key="3">
    <source>
        <dbReference type="PROSITE" id="PS50103"/>
    </source>
</evidence>
<evidence type="ECO:0000313" key="4">
    <source>
        <dbReference type="EMBL" id="OLP77906.1"/>
    </source>
</evidence>
<accession>A0A1Q9C4T1</accession>
<proteinExistence type="predicted"/>
<feature type="compositionally biased region" description="Polar residues" evidence="2">
    <location>
        <begin position="1168"/>
        <end position="1179"/>
    </location>
</feature>
<feature type="domain" description="C3H1-type" evidence="3">
    <location>
        <begin position="289"/>
        <end position="313"/>
    </location>
</feature>
<dbReference type="InterPro" id="IPR000571">
    <property type="entry name" value="Znf_CCCH"/>
</dbReference>
<feature type="zinc finger region" description="C3H1-type" evidence="1">
    <location>
        <begin position="972"/>
        <end position="995"/>
    </location>
</feature>
<reference evidence="4 5" key="1">
    <citation type="submission" date="2016-02" db="EMBL/GenBank/DDBJ databases">
        <title>Genome analysis of coral dinoflagellate symbionts highlights evolutionary adaptations to a symbiotic lifestyle.</title>
        <authorList>
            <person name="Aranda M."/>
            <person name="Li Y."/>
            <person name="Liew Y.J."/>
            <person name="Baumgarten S."/>
            <person name="Simakov O."/>
            <person name="Wilson M."/>
            <person name="Piel J."/>
            <person name="Ashoor H."/>
            <person name="Bougouffa S."/>
            <person name="Bajic V.B."/>
            <person name="Ryu T."/>
            <person name="Ravasi T."/>
            <person name="Bayer T."/>
            <person name="Micklem G."/>
            <person name="Kim H."/>
            <person name="Bhak J."/>
            <person name="Lajeunesse T.C."/>
            <person name="Voolstra C.R."/>
        </authorList>
    </citation>
    <scope>NUCLEOTIDE SEQUENCE [LARGE SCALE GENOMIC DNA]</scope>
    <source>
        <strain evidence="4 5">CCMP2467</strain>
    </source>
</reference>
<sequence length="1179" mass="130530">MSLASTARETAQVRVTRKFLEVVETACTTPEPRIRTMPELPEFHLEEEEEPAPGGAAAQPSFEEKHFEPDREMEFVLRVTKTFLDIVEAARPAPQPRVCTMPALPEFHFEEEEEPAPGHAVAEPSFEEKHFEPDDDQKLGVRVKRTFLEVIPDVVDDSHQRSSTMPILPSLGLEFEEESEEEESFGAFVSHAASEPMPILPSLGSHTASEPMLCPSLGLEFEEESEEEESFGAFVGHAASEPIPRSTPIFHPNLAEPVVGATVPQRADTYPGPFPLHMVEQHNNGRCFPCIFFSLKGNGCRKGDDCTHCHVCRPHEIRRRRNRIAAEMKAARQHMVSLSAGFHVFPSFQPTRSQLLLPPDPWTAFITKKLHWYFLSRVQSLLEPLATNAKGRAMPVAAVFHDGSRFVLFDKFDKFEQWEALDSVITGLPLIKALEIQLPRLCSLPLETQVELFADESMRFDIGEVNFFPYKVSRMLGLKNAAASSFAEAFATMVGYAPVVKAEQLLDLEHVVGPMSDSSSDSDTEPARWYQRMLRPALALSALGAMMLLAGGGMQYMRGDLHATQEKTGMYKNDWTAPKESDISGFDPRSINSINALTGGKGHAPAFSTNPLAPPEDLLDGNRCADDEELLGKLCYKKCSLLTDGKAPIRLSAFSCGKSRGFADFFAAKTASVRVTRTFLEVVETACTTPEPRVRTMPALPEFHLEEEEEPAPVGAVAEPSFEEKHFEPDQEKEFVLLVTRTFLHVVETDNPAPEPRVRTMPALPEFDLVEEPAPGRAVAEPSFEEKHFEPDDDQKLGVRVKRTFLEVIPDVVDDSHLRSSTMPILPSLGLEFEEESEEEESFGAFVSRAASEPIPRGTPIFHPNLAGPVVGATVPEEKMESQAMAPVPHWAEPLLPGLVAHPAHADPNVDPQTCEKIDVERTTVTRGGEEKAISNEDERAQLKLVSQHADTYPGPFPLHMVEQHNSGRCFPCLFFSRRDGCRKGDDCTHCHVCLPHEVRRRRNRIAAEMKAARQNAARQHMVSLGADQITTAWCAARVRQHMVSLGADQITTAWCAARVRLLLKTTRDLAGRVGTLVPCEGYDVSGDEAGNGCPHKAGTCLVNEEFSLGKCYKRCEDLTVGQYPHRTSADTCCKTKNFLVASLPRQPGHFSFGFNVGGGKGAESKSHSPNTKYTELGH</sequence>
<dbReference type="Proteomes" id="UP000186817">
    <property type="component" value="Unassembled WGS sequence"/>
</dbReference>
<dbReference type="PROSITE" id="PS50103">
    <property type="entry name" value="ZF_C3H1"/>
    <property type="match status" value="2"/>
</dbReference>
<feature type="region of interest" description="Disordered" evidence="2">
    <location>
        <begin position="1160"/>
        <end position="1179"/>
    </location>
</feature>
<organism evidence="4 5">
    <name type="scientific">Symbiodinium microadriaticum</name>
    <name type="common">Dinoflagellate</name>
    <name type="synonym">Zooxanthella microadriatica</name>
    <dbReference type="NCBI Taxonomy" id="2951"/>
    <lineage>
        <taxon>Eukaryota</taxon>
        <taxon>Sar</taxon>
        <taxon>Alveolata</taxon>
        <taxon>Dinophyceae</taxon>
        <taxon>Suessiales</taxon>
        <taxon>Symbiodiniaceae</taxon>
        <taxon>Symbiodinium</taxon>
    </lineage>
</organism>
<feature type="region of interest" description="Disordered" evidence="2">
    <location>
        <begin position="113"/>
        <end position="133"/>
    </location>
</feature>
<evidence type="ECO:0000256" key="2">
    <source>
        <dbReference type="SAM" id="MobiDB-lite"/>
    </source>
</evidence>
<evidence type="ECO:0000313" key="5">
    <source>
        <dbReference type="Proteomes" id="UP000186817"/>
    </source>
</evidence>
<dbReference type="OrthoDB" id="10362252at2759"/>
<keyword evidence="1" id="KW-0862">Zinc</keyword>
<keyword evidence="1" id="KW-0863">Zinc-finger</keyword>
<name>A0A1Q9C4T1_SYMMI</name>
<feature type="zinc finger region" description="C3H1-type" evidence="1">
    <location>
        <begin position="289"/>
        <end position="313"/>
    </location>
</feature>
<evidence type="ECO:0000256" key="1">
    <source>
        <dbReference type="PROSITE-ProRule" id="PRU00723"/>
    </source>
</evidence>
<gene>
    <name evidence="4" type="ORF">AK812_SmicGene41982</name>
</gene>
<protein>
    <recommendedName>
        <fullName evidence="3">C3H1-type domain-containing protein</fullName>
    </recommendedName>
</protein>
<comment type="caution">
    <text evidence="4">The sequence shown here is derived from an EMBL/GenBank/DDBJ whole genome shotgun (WGS) entry which is preliminary data.</text>
</comment>
<keyword evidence="5" id="KW-1185">Reference proteome</keyword>
<dbReference type="AlphaFoldDB" id="A0A1Q9C4T1"/>
<dbReference type="GO" id="GO:0008270">
    <property type="term" value="F:zinc ion binding"/>
    <property type="evidence" value="ECO:0007669"/>
    <property type="project" value="UniProtKB-KW"/>
</dbReference>
<dbReference type="EMBL" id="LSRX01001692">
    <property type="protein sequence ID" value="OLP77906.1"/>
    <property type="molecule type" value="Genomic_DNA"/>
</dbReference>
<feature type="domain" description="C3H1-type" evidence="3">
    <location>
        <begin position="972"/>
        <end position="995"/>
    </location>
</feature>
<keyword evidence="1" id="KW-0479">Metal-binding</keyword>